<reference evidence="2 3" key="1">
    <citation type="journal article" date="2015" name="Stand. Genomic Sci.">
        <title>Genomic Encyclopedia of Bacterial and Archaeal Type Strains, Phase III: the genomes of soil and plant-associated and newly described type strains.</title>
        <authorList>
            <person name="Whitman W.B."/>
            <person name="Woyke T."/>
            <person name="Klenk H.P."/>
            <person name="Zhou Y."/>
            <person name="Lilburn T.G."/>
            <person name="Beck B.J."/>
            <person name="De Vos P."/>
            <person name="Vandamme P."/>
            <person name="Eisen J.A."/>
            <person name="Garrity G."/>
            <person name="Hugenholtz P."/>
            <person name="Kyrpides N.C."/>
        </authorList>
    </citation>
    <scope>NUCLEOTIDE SEQUENCE [LARGE SCALE GENOMIC DNA]</scope>
    <source>
        <strain evidence="2 3">VKM Ac-2538</strain>
    </source>
</reference>
<name>A0ABY2B879_9ACTN</name>
<dbReference type="InterPro" id="IPR025714">
    <property type="entry name" value="Methyltranfer_dom"/>
</dbReference>
<dbReference type="SUPFAM" id="SSF53335">
    <property type="entry name" value="S-adenosyl-L-methionine-dependent methyltransferases"/>
    <property type="match status" value="1"/>
</dbReference>
<dbReference type="Pfam" id="PF13847">
    <property type="entry name" value="Methyltransf_31"/>
    <property type="match status" value="1"/>
</dbReference>
<feature type="domain" description="Methyltransferase" evidence="1">
    <location>
        <begin position="1"/>
        <end position="61"/>
    </location>
</feature>
<dbReference type="Proteomes" id="UP000295818">
    <property type="component" value="Unassembled WGS sequence"/>
</dbReference>
<protein>
    <submittedName>
        <fullName evidence="2">Methyltransferase family protein</fullName>
    </submittedName>
</protein>
<keyword evidence="2" id="KW-0489">Methyltransferase</keyword>
<dbReference type="GO" id="GO:0032259">
    <property type="term" value="P:methylation"/>
    <property type="evidence" value="ECO:0007669"/>
    <property type="project" value="UniProtKB-KW"/>
</dbReference>
<gene>
    <name evidence="2" type="ORF">EV644_13170</name>
</gene>
<keyword evidence="2" id="KW-0808">Transferase</keyword>
<evidence type="ECO:0000259" key="1">
    <source>
        <dbReference type="Pfam" id="PF13847"/>
    </source>
</evidence>
<proteinExistence type="predicted"/>
<evidence type="ECO:0000313" key="2">
    <source>
        <dbReference type="EMBL" id="TCO11407.1"/>
    </source>
</evidence>
<keyword evidence="3" id="KW-1185">Reference proteome</keyword>
<sequence>MTTDMLDRARREASRLSLHNVEFRAGTLEQLPVDEDWADVVISNGVLNLVADKRLVLREALPASDPAG</sequence>
<dbReference type="EMBL" id="SLWM01000031">
    <property type="protein sequence ID" value="TCO11407.1"/>
    <property type="molecule type" value="Genomic_DNA"/>
</dbReference>
<evidence type="ECO:0000313" key="3">
    <source>
        <dbReference type="Proteomes" id="UP000295818"/>
    </source>
</evidence>
<dbReference type="GO" id="GO:0008168">
    <property type="term" value="F:methyltransferase activity"/>
    <property type="evidence" value="ECO:0007669"/>
    <property type="project" value="UniProtKB-KW"/>
</dbReference>
<organism evidence="2 3">
    <name type="scientific">Kribbella orskensis</name>
    <dbReference type="NCBI Taxonomy" id="2512216"/>
    <lineage>
        <taxon>Bacteria</taxon>
        <taxon>Bacillati</taxon>
        <taxon>Actinomycetota</taxon>
        <taxon>Actinomycetes</taxon>
        <taxon>Propionibacteriales</taxon>
        <taxon>Kribbellaceae</taxon>
        <taxon>Kribbella</taxon>
    </lineage>
</organism>
<comment type="caution">
    <text evidence="2">The sequence shown here is derived from an EMBL/GenBank/DDBJ whole genome shotgun (WGS) entry which is preliminary data.</text>
</comment>
<dbReference type="Gene3D" id="3.40.50.150">
    <property type="entry name" value="Vaccinia Virus protein VP39"/>
    <property type="match status" value="1"/>
</dbReference>
<accession>A0ABY2B879</accession>
<dbReference type="InterPro" id="IPR029063">
    <property type="entry name" value="SAM-dependent_MTases_sf"/>
</dbReference>